<keyword evidence="7 8" id="KW-0349">Heme</keyword>
<dbReference type="Proteomes" id="UP000192223">
    <property type="component" value="Unplaced"/>
</dbReference>
<dbReference type="InterPro" id="IPR017972">
    <property type="entry name" value="Cyt_P450_CS"/>
</dbReference>
<keyword evidence="5 7" id="KW-0408">Iron</keyword>
<dbReference type="PANTHER" id="PTHR24303:SF27">
    <property type="entry name" value="CYTOCHROME P450 307B1"/>
    <property type="match status" value="1"/>
</dbReference>
<reference evidence="11" key="1">
    <citation type="submission" date="2025-08" db="UniProtKB">
        <authorList>
            <consortium name="RefSeq"/>
        </authorList>
    </citation>
    <scope>IDENTIFICATION</scope>
    <source>
        <tissue evidence="11">Entire body</tissue>
    </source>
</reference>
<evidence type="ECO:0000256" key="7">
    <source>
        <dbReference type="PIRSR" id="PIRSR602401-1"/>
    </source>
</evidence>
<sequence length="405" mass="46857">MVQFVAFGMLSRILQSFTVKPVNGTCYKVPVGTLAFCNWSKMQRTRREMLRAHTFPRAFTNKFVALEDLISSETEKLLVKLPSYALNQKSLILQTCANIFIGHFCSKIFSHHDPDFIKMVENFDEIFYEVNQGYAADFLPFLLPFHYKNFTKMNSHAHEIRSFIETHIIQKRYDKFQGKEPEDFVECLAKHVKECEEPKFDWNTALFALEDIIGGHSAVGNFFVKLLAYLVNEPEVQRKIQMEIDSVTEDGRSFRPVKLSDRSKCPYTEGAIFEAIRLISSPIVPRVANQDTTINGFKIKKDSLIFLNNYDLSMSEELWDNPDRFKPERFVVDNQFMKPEHFLPFGGGRRSCMGYKMVQFVAFGMLSRILQSFTVKPVNGTCYKVPVGSLALSKDTFVFKFEKRM</sequence>
<keyword evidence="9" id="KW-0732">Signal</keyword>
<dbReference type="KEGG" id="apln:108743825"/>
<dbReference type="PRINTS" id="PR00385">
    <property type="entry name" value="P450"/>
</dbReference>
<evidence type="ECO:0000256" key="5">
    <source>
        <dbReference type="ARBA" id="ARBA00023004"/>
    </source>
</evidence>
<accession>A0A7F5RE30</accession>
<dbReference type="SUPFAM" id="SSF48264">
    <property type="entry name" value="Cytochrome P450"/>
    <property type="match status" value="1"/>
</dbReference>
<dbReference type="PANTHER" id="PTHR24303">
    <property type="entry name" value="HEME-BINDING MONOOXYGENASE FAMILY"/>
    <property type="match status" value="1"/>
</dbReference>
<comment type="similarity">
    <text evidence="2 8">Belongs to the cytochrome P450 family.</text>
</comment>
<keyword evidence="3 7" id="KW-0479">Metal-binding</keyword>
<dbReference type="InterPro" id="IPR036396">
    <property type="entry name" value="Cyt_P450_sf"/>
</dbReference>
<dbReference type="InterPro" id="IPR002401">
    <property type="entry name" value="Cyt_P450_E_grp-I"/>
</dbReference>
<organism evidence="10 11">
    <name type="scientific">Agrilus planipennis</name>
    <name type="common">Emerald ash borer</name>
    <name type="synonym">Agrilus marcopoli</name>
    <dbReference type="NCBI Taxonomy" id="224129"/>
    <lineage>
        <taxon>Eukaryota</taxon>
        <taxon>Metazoa</taxon>
        <taxon>Ecdysozoa</taxon>
        <taxon>Arthropoda</taxon>
        <taxon>Hexapoda</taxon>
        <taxon>Insecta</taxon>
        <taxon>Pterygota</taxon>
        <taxon>Neoptera</taxon>
        <taxon>Endopterygota</taxon>
        <taxon>Coleoptera</taxon>
        <taxon>Polyphaga</taxon>
        <taxon>Elateriformia</taxon>
        <taxon>Buprestoidea</taxon>
        <taxon>Buprestidae</taxon>
        <taxon>Agrilinae</taxon>
        <taxon>Agrilus</taxon>
    </lineage>
</organism>
<dbReference type="RefSeq" id="XP_025834227.1">
    <property type="nucleotide sequence ID" value="XM_025978442.1"/>
</dbReference>
<dbReference type="AlphaFoldDB" id="A0A7F5RE30"/>
<dbReference type="GO" id="GO:0005506">
    <property type="term" value="F:iron ion binding"/>
    <property type="evidence" value="ECO:0007669"/>
    <property type="project" value="InterPro"/>
</dbReference>
<dbReference type="InterPro" id="IPR001128">
    <property type="entry name" value="Cyt_P450"/>
</dbReference>
<evidence type="ECO:0000256" key="9">
    <source>
        <dbReference type="SAM" id="SignalP"/>
    </source>
</evidence>
<evidence type="ECO:0000313" key="10">
    <source>
        <dbReference type="Proteomes" id="UP000192223"/>
    </source>
</evidence>
<keyword evidence="10" id="KW-1185">Reference proteome</keyword>
<dbReference type="Pfam" id="PF00067">
    <property type="entry name" value="p450"/>
    <property type="match status" value="1"/>
</dbReference>
<evidence type="ECO:0000256" key="8">
    <source>
        <dbReference type="RuleBase" id="RU000461"/>
    </source>
</evidence>
<comment type="cofactor">
    <cofactor evidence="1 7">
        <name>heme</name>
        <dbReference type="ChEBI" id="CHEBI:30413"/>
    </cofactor>
</comment>
<gene>
    <name evidence="11" type="primary">LOC108743825</name>
</gene>
<feature type="chain" id="PRO_5028897083" evidence="9">
    <location>
        <begin position="17"/>
        <end position="405"/>
    </location>
</feature>
<dbReference type="GeneID" id="108743825"/>
<evidence type="ECO:0000256" key="2">
    <source>
        <dbReference type="ARBA" id="ARBA00010617"/>
    </source>
</evidence>
<protein>
    <submittedName>
        <fullName evidence="11">Cytochrome P450 307a1-like</fullName>
    </submittedName>
</protein>
<dbReference type="PROSITE" id="PS00086">
    <property type="entry name" value="CYTOCHROME_P450"/>
    <property type="match status" value="1"/>
</dbReference>
<proteinExistence type="inferred from homology"/>
<evidence type="ECO:0000256" key="4">
    <source>
        <dbReference type="ARBA" id="ARBA00023002"/>
    </source>
</evidence>
<feature type="binding site" description="axial binding residue" evidence="7">
    <location>
        <position position="352"/>
    </location>
    <ligand>
        <name>heme</name>
        <dbReference type="ChEBI" id="CHEBI:30413"/>
    </ligand>
    <ligandPart>
        <name>Fe</name>
        <dbReference type="ChEBI" id="CHEBI:18248"/>
    </ligandPart>
</feature>
<dbReference type="GO" id="GO:0004497">
    <property type="term" value="F:monooxygenase activity"/>
    <property type="evidence" value="ECO:0007669"/>
    <property type="project" value="UniProtKB-KW"/>
</dbReference>
<evidence type="ECO:0000313" key="11">
    <source>
        <dbReference type="RefSeq" id="XP_025834227.1"/>
    </source>
</evidence>
<keyword evidence="4 8" id="KW-0560">Oxidoreductase</keyword>
<dbReference type="GO" id="GO:0016705">
    <property type="term" value="F:oxidoreductase activity, acting on paired donors, with incorporation or reduction of molecular oxygen"/>
    <property type="evidence" value="ECO:0007669"/>
    <property type="project" value="InterPro"/>
</dbReference>
<dbReference type="Gene3D" id="1.10.630.10">
    <property type="entry name" value="Cytochrome P450"/>
    <property type="match status" value="1"/>
</dbReference>
<evidence type="ECO:0000256" key="3">
    <source>
        <dbReference type="ARBA" id="ARBA00022723"/>
    </source>
</evidence>
<keyword evidence="6 8" id="KW-0503">Monooxygenase</keyword>
<evidence type="ECO:0000256" key="6">
    <source>
        <dbReference type="ARBA" id="ARBA00023033"/>
    </source>
</evidence>
<feature type="signal peptide" evidence="9">
    <location>
        <begin position="1"/>
        <end position="16"/>
    </location>
</feature>
<dbReference type="OrthoDB" id="1470350at2759"/>
<name>A0A7F5RE30_AGRPL</name>
<evidence type="ECO:0000256" key="1">
    <source>
        <dbReference type="ARBA" id="ARBA00001971"/>
    </source>
</evidence>
<dbReference type="PRINTS" id="PR00463">
    <property type="entry name" value="EP450I"/>
</dbReference>
<dbReference type="InParanoid" id="A0A7F5RE30"/>
<dbReference type="GO" id="GO:0020037">
    <property type="term" value="F:heme binding"/>
    <property type="evidence" value="ECO:0007669"/>
    <property type="project" value="InterPro"/>
</dbReference>